<evidence type="ECO:0000313" key="2">
    <source>
        <dbReference type="Proteomes" id="UP000299102"/>
    </source>
</evidence>
<organism evidence="1 2">
    <name type="scientific">Eumeta variegata</name>
    <name type="common">Bagworm moth</name>
    <name type="synonym">Eumeta japonica</name>
    <dbReference type="NCBI Taxonomy" id="151549"/>
    <lineage>
        <taxon>Eukaryota</taxon>
        <taxon>Metazoa</taxon>
        <taxon>Ecdysozoa</taxon>
        <taxon>Arthropoda</taxon>
        <taxon>Hexapoda</taxon>
        <taxon>Insecta</taxon>
        <taxon>Pterygota</taxon>
        <taxon>Neoptera</taxon>
        <taxon>Endopterygota</taxon>
        <taxon>Lepidoptera</taxon>
        <taxon>Glossata</taxon>
        <taxon>Ditrysia</taxon>
        <taxon>Tineoidea</taxon>
        <taxon>Psychidae</taxon>
        <taxon>Oiketicinae</taxon>
        <taxon>Eumeta</taxon>
    </lineage>
</organism>
<comment type="caution">
    <text evidence="1">The sequence shown here is derived from an EMBL/GenBank/DDBJ whole genome shotgun (WGS) entry which is preliminary data.</text>
</comment>
<evidence type="ECO:0000313" key="1">
    <source>
        <dbReference type="EMBL" id="GBP29891.1"/>
    </source>
</evidence>
<keyword evidence="2" id="KW-1185">Reference proteome</keyword>
<reference evidence="1 2" key="1">
    <citation type="journal article" date="2019" name="Commun. Biol.">
        <title>The bagworm genome reveals a unique fibroin gene that provides high tensile strength.</title>
        <authorList>
            <person name="Kono N."/>
            <person name="Nakamura H."/>
            <person name="Ohtoshi R."/>
            <person name="Tomita M."/>
            <person name="Numata K."/>
            <person name="Arakawa K."/>
        </authorList>
    </citation>
    <scope>NUCLEOTIDE SEQUENCE [LARGE SCALE GENOMIC DNA]</scope>
</reference>
<gene>
    <name evidence="1" type="ORF">EVAR_18370_1</name>
</gene>
<dbReference type="AlphaFoldDB" id="A0A4C1UTU7"/>
<sequence length="123" mass="13576">MRFPTFSGIITRSREVKRLIRNNGRHTPASIRQSKGGVKRSGVAGRCAVGDMSVRWTVVNFFQLPLLRGRVEPLLRASNWSSSVSRWLKANWKLLKVVVTDAVVISATDGLNGRSHSCGESAL</sequence>
<name>A0A4C1UTU7_EUMVA</name>
<accession>A0A4C1UTU7</accession>
<dbReference type="EMBL" id="BGZK01000226">
    <property type="protein sequence ID" value="GBP29891.1"/>
    <property type="molecule type" value="Genomic_DNA"/>
</dbReference>
<protein>
    <submittedName>
        <fullName evidence="1">Uncharacterized protein</fullName>
    </submittedName>
</protein>
<proteinExistence type="predicted"/>
<dbReference type="Proteomes" id="UP000299102">
    <property type="component" value="Unassembled WGS sequence"/>
</dbReference>